<sequence>MSVTTHAASQANTQSTESLVDESKNLGRSCRCCKAYLIKKVTKKANVDETKEKVCDPAPSAA</sequence>
<reference evidence="2 3" key="1">
    <citation type="journal article" date="2018" name="IMA Fungus">
        <title>IMA Genome-F 10: Nine draft genome sequences of Claviceps purpurea s.lat., including C. arundinis, C. humidiphila, and C. cf. spartinae, pseudomolecules for the pitch canker pathogen Fusarium circinatum, draft genome of Davidsoniella eucalypti, Grosmannia galeiformis, Quambalaria eucalypti, and Teratosphaeria destructans.</title>
        <authorList>
            <person name="Wingfield B.D."/>
            <person name="Liu M."/>
            <person name="Nguyen H.D."/>
            <person name="Lane F.A."/>
            <person name="Morgan S.W."/>
            <person name="De Vos L."/>
            <person name="Wilken P.M."/>
            <person name="Duong T.A."/>
            <person name="Aylward J."/>
            <person name="Coetzee M.P."/>
            <person name="Dadej K."/>
            <person name="De Beer Z.W."/>
            <person name="Findlay W."/>
            <person name="Havenga M."/>
            <person name="Kolarik M."/>
            <person name="Menzies J.G."/>
            <person name="Naidoo K."/>
            <person name="Pochopski O."/>
            <person name="Shoukouhi P."/>
            <person name="Santana Q.C."/>
            <person name="Seifert K.A."/>
            <person name="Soal N."/>
            <person name="Steenkamp E.T."/>
            <person name="Tatham C.T."/>
            <person name="van der Nest M.A."/>
            <person name="Wingfield M.J."/>
        </authorList>
    </citation>
    <scope>NUCLEOTIDE SEQUENCE [LARGE SCALE GENOMIC DNA]</scope>
    <source>
        <strain evidence="2">CMW44962</strain>
    </source>
</reference>
<dbReference type="Proteomes" id="UP001138500">
    <property type="component" value="Unassembled WGS sequence"/>
</dbReference>
<proteinExistence type="predicted"/>
<dbReference type="EMBL" id="RIBY02001878">
    <property type="protein sequence ID" value="KAH9827479.1"/>
    <property type="molecule type" value="Genomic_DNA"/>
</dbReference>
<feature type="compositionally biased region" description="Polar residues" evidence="1">
    <location>
        <begin position="1"/>
        <end position="18"/>
    </location>
</feature>
<keyword evidence="3" id="KW-1185">Reference proteome</keyword>
<reference evidence="2 3" key="2">
    <citation type="journal article" date="2021" name="Curr. Genet.">
        <title>Genetic response to nitrogen starvation in the aggressive Eucalyptus foliar pathogen Teratosphaeria destructans.</title>
        <authorList>
            <person name="Havenga M."/>
            <person name="Wingfield B.D."/>
            <person name="Wingfield M.J."/>
            <person name="Dreyer L.L."/>
            <person name="Roets F."/>
            <person name="Aylward J."/>
        </authorList>
    </citation>
    <scope>NUCLEOTIDE SEQUENCE [LARGE SCALE GENOMIC DNA]</scope>
    <source>
        <strain evidence="2">CMW44962</strain>
    </source>
</reference>
<organism evidence="2 3">
    <name type="scientific">Teratosphaeria destructans</name>
    <dbReference type="NCBI Taxonomy" id="418781"/>
    <lineage>
        <taxon>Eukaryota</taxon>
        <taxon>Fungi</taxon>
        <taxon>Dikarya</taxon>
        <taxon>Ascomycota</taxon>
        <taxon>Pezizomycotina</taxon>
        <taxon>Dothideomycetes</taxon>
        <taxon>Dothideomycetidae</taxon>
        <taxon>Mycosphaerellales</taxon>
        <taxon>Teratosphaeriaceae</taxon>
        <taxon>Teratosphaeria</taxon>
    </lineage>
</organism>
<comment type="caution">
    <text evidence="2">The sequence shown here is derived from an EMBL/GenBank/DDBJ whole genome shotgun (WGS) entry which is preliminary data.</text>
</comment>
<name>A0A9W7SRL4_9PEZI</name>
<evidence type="ECO:0000313" key="3">
    <source>
        <dbReference type="Proteomes" id="UP001138500"/>
    </source>
</evidence>
<protein>
    <submittedName>
        <fullName evidence="2">Uncharacterized protein</fullName>
    </submittedName>
</protein>
<evidence type="ECO:0000313" key="2">
    <source>
        <dbReference type="EMBL" id="KAH9827479.1"/>
    </source>
</evidence>
<feature type="region of interest" description="Disordered" evidence="1">
    <location>
        <begin position="1"/>
        <end position="24"/>
    </location>
</feature>
<accession>A0A9W7SRL4</accession>
<dbReference type="AlphaFoldDB" id="A0A9W7SRL4"/>
<evidence type="ECO:0000256" key="1">
    <source>
        <dbReference type="SAM" id="MobiDB-lite"/>
    </source>
</evidence>
<gene>
    <name evidence="2" type="ORF">Tdes44962_MAKER09716</name>
</gene>